<dbReference type="EMBL" id="JBHSDK010000017">
    <property type="protein sequence ID" value="MFC4336253.1"/>
    <property type="molecule type" value="Genomic_DNA"/>
</dbReference>
<feature type="region of interest" description="Disordered" evidence="1">
    <location>
        <begin position="35"/>
        <end position="73"/>
    </location>
</feature>
<evidence type="ECO:0000256" key="3">
    <source>
        <dbReference type="SAM" id="SignalP"/>
    </source>
</evidence>
<sequence length="143" mass="15153">MLRRLLLVGLVAALAMGLTTMHTFGHSEAHGNTVSPSYVELPSTGDEQRASDTRHAADSRATLTTDIDTPGQHSDEHGTADLILLCLAVLAALYLLIAPRSTALPDRLRSVWASVNAPRGPNASDRPPAAGTALLTRLAVRRV</sequence>
<feature type="chain" id="PRO_5046241744" evidence="3">
    <location>
        <begin position="26"/>
        <end position="143"/>
    </location>
</feature>
<comment type="caution">
    <text evidence="4">The sequence shown here is derived from an EMBL/GenBank/DDBJ whole genome shotgun (WGS) entry which is preliminary data.</text>
</comment>
<accession>A0ABV8TZL3</accession>
<evidence type="ECO:0000313" key="5">
    <source>
        <dbReference type="Proteomes" id="UP001595823"/>
    </source>
</evidence>
<organism evidence="4 5">
    <name type="scientific">Salininema proteolyticum</name>
    <dbReference type="NCBI Taxonomy" id="1607685"/>
    <lineage>
        <taxon>Bacteria</taxon>
        <taxon>Bacillati</taxon>
        <taxon>Actinomycetota</taxon>
        <taxon>Actinomycetes</taxon>
        <taxon>Glycomycetales</taxon>
        <taxon>Glycomycetaceae</taxon>
        <taxon>Salininema</taxon>
    </lineage>
</organism>
<reference evidence="5" key="1">
    <citation type="journal article" date="2019" name="Int. J. Syst. Evol. Microbiol.">
        <title>The Global Catalogue of Microorganisms (GCM) 10K type strain sequencing project: providing services to taxonomists for standard genome sequencing and annotation.</title>
        <authorList>
            <consortium name="The Broad Institute Genomics Platform"/>
            <consortium name="The Broad Institute Genome Sequencing Center for Infectious Disease"/>
            <person name="Wu L."/>
            <person name="Ma J."/>
        </authorList>
    </citation>
    <scope>NUCLEOTIDE SEQUENCE [LARGE SCALE GENOMIC DNA]</scope>
    <source>
        <strain evidence="5">IBRC-M 10908</strain>
    </source>
</reference>
<dbReference type="Proteomes" id="UP001595823">
    <property type="component" value="Unassembled WGS sequence"/>
</dbReference>
<keyword evidence="2" id="KW-1133">Transmembrane helix</keyword>
<proteinExistence type="predicted"/>
<keyword evidence="3" id="KW-0732">Signal</keyword>
<keyword evidence="2" id="KW-0812">Transmembrane</keyword>
<evidence type="ECO:0000256" key="1">
    <source>
        <dbReference type="SAM" id="MobiDB-lite"/>
    </source>
</evidence>
<keyword evidence="5" id="KW-1185">Reference proteome</keyword>
<evidence type="ECO:0000313" key="4">
    <source>
        <dbReference type="EMBL" id="MFC4336253.1"/>
    </source>
</evidence>
<name>A0ABV8TZL3_9ACTN</name>
<keyword evidence="2" id="KW-0472">Membrane</keyword>
<feature type="signal peptide" evidence="3">
    <location>
        <begin position="1"/>
        <end position="25"/>
    </location>
</feature>
<feature type="transmembrane region" description="Helical" evidence="2">
    <location>
        <begin position="82"/>
        <end position="99"/>
    </location>
</feature>
<evidence type="ECO:0000256" key="2">
    <source>
        <dbReference type="SAM" id="Phobius"/>
    </source>
</evidence>
<protein>
    <submittedName>
        <fullName evidence="4">Uncharacterized protein</fullName>
    </submittedName>
</protein>
<dbReference type="RefSeq" id="WP_380621961.1">
    <property type="nucleotide sequence ID" value="NZ_JBHSDK010000017.1"/>
</dbReference>
<feature type="compositionally biased region" description="Basic and acidic residues" evidence="1">
    <location>
        <begin position="46"/>
        <end position="58"/>
    </location>
</feature>
<gene>
    <name evidence="4" type="ORF">ACFPET_13680</name>
</gene>